<evidence type="ECO:0000256" key="6">
    <source>
        <dbReference type="ARBA" id="ARBA00022827"/>
    </source>
</evidence>
<dbReference type="PANTHER" id="PTHR45754">
    <property type="entry name" value="METHYLENETETRAHYDROFOLATE REDUCTASE"/>
    <property type="match status" value="1"/>
</dbReference>
<dbReference type="AlphaFoldDB" id="A0A229FV18"/>
<dbReference type="Gene3D" id="3.20.20.220">
    <property type="match status" value="1"/>
</dbReference>
<dbReference type="NCBIfam" id="TIGR00676">
    <property type="entry name" value="fadh2"/>
    <property type="match status" value="1"/>
</dbReference>
<evidence type="ECO:0000256" key="9">
    <source>
        <dbReference type="ARBA" id="ARBA00023167"/>
    </source>
</evidence>
<evidence type="ECO:0000256" key="10">
    <source>
        <dbReference type="ARBA" id="ARBA00034478"/>
    </source>
</evidence>
<dbReference type="PANTHER" id="PTHR45754:SF3">
    <property type="entry name" value="METHYLENETETRAHYDROFOLATE REDUCTASE (NADPH)"/>
    <property type="match status" value="1"/>
</dbReference>
<dbReference type="InterPro" id="IPR029041">
    <property type="entry name" value="FAD-linked_oxidoreductase-like"/>
</dbReference>
<keyword evidence="7 12" id="KW-0560">Oxidoreductase</keyword>
<keyword evidence="4" id="KW-0028">Amino-acid biosynthesis</keyword>
<comment type="catalytic activity">
    <reaction evidence="11">
        <text>(6S)-5-methyl-5,6,7,8-tetrahydrofolate + NAD(+) = (6R)-5,10-methylene-5,6,7,8-tetrahydrofolate + NADH + H(+)</text>
        <dbReference type="Rhea" id="RHEA:19821"/>
        <dbReference type="ChEBI" id="CHEBI:15378"/>
        <dbReference type="ChEBI" id="CHEBI:15636"/>
        <dbReference type="ChEBI" id="CHEBI:18608"/>
        <dbReference type="ChEBI" id="CHEBI:57540"/>
        <dbReference type="ChEBI" id="CHEBI:57945"/>
        <dbReference type="EC" id="1.5.1.54"/>
    </reaction>
    <physiologicalReaction direction="right-to-left" evidence="11">
        <dbReference type="Rhea" id="RHEA:19823"/>
    </physiologicalReaction>
</comment>
<dbReference type="GO" id="GO:0106312">
    <property type="term" value="F:methylenetetrahydrofolate reductase (NADH) activity"/>
    <property type="evidence" value="ECO:0007669"/>
    <property type="project" value="UniProtKB-EC"/>
</dbReference>
<evidence type="ECO:0000256" key="12">
    <source>
        <dbReference type="RuleBase" id="RU003862"/>
    </source>
</evidence>
<sequence length="277" mass="30691">MELSLEFFPPKTEEGAAKLRSVREQLSRALKPTFISVTFGAGGSTQDGTLSTVKEIHEAGQEAAPHLSCVGSSKEKIRELLQQYKQIGIRRIVALRGDLPSGMGQYGEFHHAEELVRFIRSETDSHFHIEVAAYPEMHPQAKSMSDDILMFANKMKAGADSAITQYFFNSDAYFRFVDEAYKLGVDQPIVPGIMPITNSTQLLRFSDACGAEIPRWIRLRLQSFGDDSASIKSFGLDVVTDLCDQLRVAGVPGLHFYSLNQAETTLTIAKNLDLLKA</sequence>
<evidence type="ECO:0000256" key="8">
    <source>
        <dbReference type="ARBA" id="ARBA00023027"/>
    </source>
</evidence>
<evidence type="ECO:0000256" key="4">
    <source>
        <dbReference type="ARBA" id="ARBA00022605"/>
    </source>
</evidence>
<proteinExistence type="inferred from homology"/>
<keyword evidence="5 12" id="KW-0285">Flavoprotein</keyword>
<name>A0A229FV18_9BURK</name>
<dbReference type="CDD" id="cd00537">
    <property type="entry name" value="MTHFR"/>
    <property type="match status" value="1"/>
</dbReference>
<gene>
    <name evidence="13" type="primary">metF</name>
    <name evidence="13" type="ORF">AOC33_01795</name>
</gene>
<evidence type="ECO:0000256" key="2">
    <source>
        <dbReference type="ARBA" id="ARBA00004777"/>
    </source>
</evidence>
<dbReference type="SUPFAM" id="SSF51730">
    <property type="entry name" value="FAD-linked oxidoreductase"/>
    <property type="match status" value="1"/>
</dbReference>
<keyword evidence="14" id="KW-1185">Reference proteome</keyword>
<dbReference type="UniPathway" id="UPA00193"/>
<evidence type="ECO:0000256" key="5">
    <source>
        <dbReference type="ARBA" id="ARBA00022630"/>
    </source>
</evidence>
<dbReference type="InterPro" id="IPR003171">
    <property type="entry name" value="Mehydrof_redctse-like"/>
</dbReference>
<keyword evidence="8" id="KW-0520">NAD</keyword>
<keyword evidence="9" id="KW-0486">Methionine biosynthesis</keyword>
<dbReference type="GO" id="GO:0071949">
    <property type="term" value="F:FAD binding"/>
    <property type="evidence" value="ECO:0007669"/>
    <property type="project" value="TreeGrafter"/>
</dbReference>
<comment type="cofactor">
    <cofactor evidence="1 12">
        <name>FAD</name>
        <dbReference type="ChEBI" id="CHEBI:57692"/>
    </cofactor>
</comment>
<evidence type="ECO:0000256" key="7">
    <source>
        <dbReference type="ARBA" id="ARBA00023002"/>
    </source>
</evidence>
<dbReference type="InterPro" id="IPR004620">
    <property type="entry name" value="MTHF_reductase_bac"/>
</dbReference>
<dbReference type="EMBL" id="NJGG01000001">
    <property type="protein sequence ID" value="OXL15856.1"/>
    <property type="molecule type" value="Genomic_DNA"/>
</dbReference>
<comment type="pathway">
    <text evidence="2 12">One-carbon metabolism; tetrahydrofolate interconversion.</text>
</comment>
<evidence type="ECO:0000256" key="11">
    <source>
        <dbReference type="ARBA" id="ARBA00048628"/>
    </source>
</evidence>
<evidence type="ECO:0000256" key="1">
    <source>
        <dbReference type="ARBA" id="ARBA00001974"/>
    </source>
</evidence>
<dbReference type="EC" id="1.5.1.54" evidence="12"/>
<organism evidence="13 14">
    <name type="scientific">Polynucleobacter cosmopolitanus</name>
    <dbReference type="NCBI Taxonomy" id="351345"/>
    <lineage>
        <taxon>Bacteria</taxon>
        <taxon>Pseudomonadati</taxon>
        <taxon>Pseudomonadota</taxon>
        <taxon>Betaproteobacteria</taxon>
        <taxon>Burkholderiales</taxon>
        <taxon>Burkholderiaceae</taxon>
        <taxon>Polynucleobacter</taxon>
    </lineage>
</organism>
<dbReference type="GO" id="GO:0035999">
    <property type="term" value="P:tetrahydrofolate interconversion"/>
    <property type="evidence" value="ECO:0007669"/>
    <property type="project" value="UniProtKB-UniPathway"/>
</dbReference>
<dbReference type="OrthoDB" id="9812555at2"/>
<comment type="caution">
    <text evidence="13">The sequence shown here is derived from an EMBL/GenBank/DDBJ whole genome shotgun (WGS) entry which is preliminary data.</text>
</comment>
<comment type="similarity">
    <text evidence="3 12">Belongs to the methylenetetrahydrofolate reductase family.</text>
</comment>
<evidence type="ECO:0000256" key="3">
    <source>
        <dbReference type="ARBA" id="ARBA00006743"/>
    </source>
</evidence>
<dbReference type="GO" id="GO:0005829">
    <property type="term" value="C:cytosol"/>
    <property type="evidence" value="ECO:0007669"/>
    <property type="project" value="InterPro"/>
</dbReference>
<dbReference type="GO" id="GO:0009086">
    <property type="term" value="P:methionine biosynthetic process"/>
    <property type="evidence" value="ECO:0007669"/>
    <property type="project" value="UniProtKB-KW"/>
</dbReference>
<evidence type="ECO:0000313" key="14">
    <source>
        <dbReference type="Proteomes" id="UP000215188"/>
    </source>
</evidence>
<protein>
    <recommendedName>
        <fullName evidence="12">Methylenetetrahydrofolate reductase</fullName>
        <ecNumber evidence="12">1.5.1.54</ecNumber>
    </recommendedName>
</protein>
<evidence type="ECO:0000313" key="13">
    <source>
        <dbReference type="EMBL" id="OXL15856.1"/>
    </source>
</evidence>
<dbReference type="Pfam" id="PF02219">
    <property type="entry name" value="MTHFR"/>
    <property type="match status" value="1"/>
</dbReference>
<dbReference type="Proteomes" id="UP000215188">
    <property type="component" value="Unassembled WGS sequence"/>
</dbReference>
<comment type="pathway">
    <text evidence="10">Amino-acid biosynthesis; L-methionine biosynthesis via de novo pathway.</text>
</comment>
<accession>A0A229FV18</accession>
<keyword evidence="6 12" id="KW-0274">FAD</keyword>
<reference evidence="13 14" key="1">
    <citation type="submission" date="2017-06" db="EMBL/GenBank/DDBJ databases">
        <title>Reclassification of a Polynucleobacter cosmopolitanus strain isolated from tropical Lake Victoria as Polynucleobacter victoriensis comb. nov.</title>
        <authorList>
            <person name="Hahn M.W."/>
        </authorList>
    </citation>
    <scope>NUCLEOTIDE SEQUENCE [LARGE SCALE GENOMIC DNA]</scope>
    <source>
        <strain evidence="13 14">MWH-MoIso2</strain>
    </source>
</reference>